<accession>A0A8S9MFJ0</accession>
<dbReference type="InterPro" id="IPR000157">
    <property type="entry name" value="TIR_dom"/>
</dbReference>
<dbReference type="Gene3D" id="3.40.50.300">
    <property type="entry name" value="P-loop containing nucleotide triphosphate hydrolases"/>
    <property type="match status" value="1"/>
</dbReference>
<keyword evidence="1" id="KW-1133">Transmembrane helix</keyword>
<keyword evidence="1" id="KW-0812">Transmembrane</keyword>
<feature type="transmembrane region" description="Helical" evidence="1">
    <location>
        <begin position="7"/>
        <end position="29"/>
    </location>
</feature>
<evidence type="ECO:0000259" key="2">
    <source>
        <dbReference type="PROSITE" id="PS50104"/>
    </source>
</evidence>
<dbReference type="GO" id="GO:0006952">
    <property type="term" value="P:defense response"/>
    <property type="evidence" value="ECO:0007669"/>
    <property type="project" value="InterPro"/>
</dbReference>
<dbReference type="Gene3D" id="3.40.50.10140">
    <property type="entry name" value="Toll/interleukin-1 receptor homology (TIR) domain"/>
    <property type="match status" value="1"/>
</dbReference>
<organism evidence="3">
    <name type="scientific">Brassica cretica</name>
    <name type="common">Mustard</name>
    <dbReference type="NCBI Taxonomy" id="69181"/>
    <lineage>
        <taxon>Eukaryota</taxon>
        <taxon>Viridiplantae</taxon>
        <taxon>Streptophyta</taxon>
        <taxon>Embryophyta</taxon>
        <taxon>Tracheophyta</taxon>
        <taxon>Spermatophyta</taxon>
        <taxon>Magnoliopsida</taxon>
        <taxon>eudicotyledons</taxon>
        <taxon>Gunneridae</taxon>
        <taxon>Pentapetalae</taxon>
        <taxon>rosids</taxon>
        <taxon>malvids</taxon>
        <taxon>Brassicales</taxon>
        <taxon>Brassicaceae</taxon>
        <taxon>Brassiceae</taxon>
        <taxon>Brassica</taxon>
    </lineage>
</organism>
<dbReference type="PROSITE" id="PS50104">
    <property type="entry name" value="TIR"/>
    <property type="match status" value="1"/>
</dbReference>
<dbReference type="PANTHER" id="PTHR11017:SF518">
    <property type="entry name" value="DISEASE RESISTANCE PROTEIN (TIR-NBS-LRR CLASS)-RELATED"/>
    <property type="match status" value="1"/>
</dbReference>
<comment type="caution">
    <text evidence="3">The sequence shown here is derived from an EMBL/GenBank/DDBJ whole genome shotgun (WGS) entry which is preliminary data.</text>
</comment>
<feature type="domain" description="TIR" evidence="2">
    <location>
        <begin position="89"/>
        <end position="265"/>
    </location>
</feature>
<dbReference type="EMBL" id="QGKY02000089">
    <property type="protein sequence ID" value="KAF2615883.1"/>
    <property type="molecule type" value="Genomic_DNA"/>
</dbReference>
<name>A0A8S9MFJ0_BRACR</name>
<evidence type="ECO:0000313" key="3">
    <source>
        <dbReference type="EMBL" id="KAF2615883.1"/>
    </source>
</evidence>
<dbReference type="GO" id="GO:0007165">
    <property type="term" value="P:signal transduction"/>
    <property type="evidence" value="ECO:0007669"/>
    <property type="project" value="InterPro"/>
</dbReference>
<dbReference type="PANTHER" id="PTHR11017">
    <property type="entry name" value="LEUCINE-RICH REPEAT-CONTAINING PROTEIN"/>
    <property type="match status" value="1"/>
</dbReference>
<dbReference type="SUPFAM" id="SSF52540">
    <property type="entry name" value="P-loop containing nucleoside triphosphate hydrolases"/>
    <property type="match status" value="1"/>
</dbReference>
<dbReference type="InterPro" id="IPR044974">
    <property type="entry name" value="Disease_R_plants"/>
</dbReference>
<reference evidence="3" key="1">
    <citation type="submission" date="2019-12" db="EMBL/GenBank/DDBJ databases">
        <title>Genome sequencing and annotation of Brassica cretica.</title>
        <authorList>
            <person name="Studholme D.J."/>
            <person name="Sarris P.F."/>
        </authorList>
    </citation>
    <scope>NUCLEOTIDE SEQUENCE</scope>
    <source>
        <strain evidence="3">PFS-102/07</strain>
        <tissue evidence="3">Leaf</tissue>
    </source>
</reference>
<proteinExistence type="predicted"/>
<dbReference type="InterPro" id="IPR035897">
    <property type="entry name" value="Toll_tir_struct_dom_sf"/>
</dbReference>
<protein>
    <recommendedName>
        <fullName evidence="2">TIR domain-containing protein</fullName>
    </recommendedName>
</protein>
<dbReference type="AlphaFoldDB" id="A0A8S9MFJ0"/>
<dbReference type="SMART" id="SM00255">
    <property type="entry name" value="TIR"/>
    <property type="match status" value="1"/>
</dbReference>
<gene>
    <name evidence="3" type="ORF">F2Q70_00013000</name>
</gene>
<evidence type="ECO:0000256" key="1">
    <source>
        <dbReference type="SAM" id="Phobius"/>
    </source>
</evidence>
<dbReference type="InterPro" id="IPR027417">
    <property type="entry name" value="P-loop_NTPase"/>
</dbReference>
<dbReference type="Pfam" id="PF01582">
    <property type="entry name" value="TIR"/>
    <property type="match status" value="1"/>
</dbReference>
<sequence>MDSSPSLICSWVAAISFLTILATLLFMVYKKIRSVTASSSPPNWKHHVYQSYCEPSLDLLEMEPSLGSVEMEPSLDSYEGNMDNCESEQRLEAFISRFNSELGKQRQEHIITNENLKASSQGSSSGGLPAVYIYCANTLQYSFASHLSMDFHRKGIYASANSNVMEGASASVVVLSKNYLSSPSCLDKLVRVLQCRRKSGQLVVPVFYDISPSNVEVQEQESDDRIRDWSSALQELREFTGYQFREGCSECELVEDIVKDVYEKLLPAEQIGISLRILEIEHLLCKQPWGIRRLGIWGMPGIGKTTLAKAVFDQISGGYEAFFFIKHFDKAFNEKGLHCLLEEHFGNILMELPRGTVDIEGIFLDASNLSFDVKSGAFKHMLSLRFL</sequence>
<dbReference type="SUPFAM" id="SSF52200">
    <property type="entry name" value="Toll/Interleukin receptor TIR domain"/>
    <property type="match status" value="1"/>
</dbReference>
<keyword evidence="1" id="KW-0472">Membrane</keyword>